<dbReference type="SUPFAM" id="SSF53474">
    <property type="entry name" value="alpha/beta-Hydrolases"/>
    <property type="match status" value="1"/>
</dbReference>
<organism evidence="8 9">
    <name type="scientific">Zygosaccharomyces rouxii</name>
    <dbReference type="NCBI Taxonomy" id="4956"/>
    <lineage>
        <taxon>Eukaryota</taxon>
        <taxon>Fungi</taxon>
        <taxon>Dikarya</taxon>
        <taxon>Ascomycota</taxon>
        <taxon>Saccharomycotina</taxon>
        <taxon>Saccharomycetes</taxon>
        <taxon>Saccharomycetales</taxon>
        <taxon>Saccharomycetaceae</taxon>
        <taxon>Zygosaccharomyces</taxon>
    </lineage>
</organism>
<feature type="active site" description="Charge relay system" evidence="6">
    <location>
        <position position="276"/>
    </location>
</feature>
<name>A0A1Q3A6W1_ZYGRO</name>
<dbReference type="OMA" id="PSDCPWG"/>
<dbReference type="GO" id="GO:0052689">
    <property type="term" value="F:carboxylic ester hydrolase activity"/>
    <property type="evidence" value="ECO:0007669"/>
    <property type="project" value="UniProtKB-KW"/>
</dbReference>
<dbReference type="NCBIfam" id="TIGR02821">
    <property type="entry name" value="fghA_ester_D"/>
    <property type="match status" value="1"/>
</dbReference>
<dbReference type="PANTHER" id="PTHR10061">
    <property type="entry name" value="S-FORMYLGLUTATHIONE HYDROLASE"/>
    <property type="match status" value="1"/>
</dbReference>
<dbReference type="InterPro" id="IPR014186">
    <property type="entry name" value="S-formylglutathione_hydrol"/>
</dbReference>
<proteinExistence type="inferred from homology"/>
<evidence type="ECO:0000256" key="4">
    <source>
        <dbReference type="ARBA" id="ARBA00022487"/>
    </source>
</evidence>
<sequence length="300" mass="33690">MSFKVNAEVSVCGGKLLKLSHYSNVVNNSMDVNVYLPQQYYKKSSDKPIPVIYFLSGLTCSPQNASEKAFWQLQADKYGFSVVYPDTSPRGDHIPDDPEKSWDFGVGAGFYVNSTQEPWKKHYQMYDYVHKELPTQLNEYFNKNGASKVDFLENVSITGHSMGGFGALSGYLQNYEAKKYKSCSAFAPIANPSKVPWGEKGFGNYLGSDKSTWAQYDPCELIKKLPNRGNDRILIHQGSGDGFYKVQLKPENLVEAAKGTSWEGKIDVHIVDGFDHSYYFISSFVPEHAAFHAKHLGLIQ</sequence>
<comment type="similarity">
    <text evidence="1 7">Belongs to the esterase D family.</text>
</comment>
<dbReference type="PANTHER" id="PTHR10061:SF0">
    <property type="entry name" value="S-FORMYLGLUTATHIONE HYDROLASE"/>
    <property type="match status" value="1"/>
</dbReference>
<dbReference type="InterPro" id="IPR029058">
    <property type="entry name" value="AB_hydrolase_fold"/>
</dbReference>
<accession>A0A1Q3A6W1</accession>
<keyword evidence="7" id="KW-0963">Cytoplasm</keyword>
<protein>
    <recommendedName>
        <fullName evidence="3 7">S-formylglutathione hydrolase</fullName>
        <ecNumber evidence="2 7">3.1.2.12</ecNumber>
    </recommendedName>
</protein>
<evidence type="ECO:0000256" key="3">
    <source>
        <dbReference type="ARBA" id="ARBA00016774"/>
    </source>
</evidence>
<reference evidence="8 9" key="1">
    <citation type="submission" date="2016-08" db="EMBL/GenBank/DDBJ databases">
        <title>Draft genome sequence of allopolyploid Zygosaccharomyces rouxii.</title>
        <authorList>
            <person name="Watanabe J."/>
            <person name="Uehara K."/>
            <person name="Mogi Y."/>
            <person name="Tsukioka Y."/>
        </authorList>
    </citation>
    <scope>NUCLEOTIDE SEQUENCE [LARGE SCALE GENOMIC DNA]</scope>
    <source>
        <strain evidence="8 9">NBRC 110957</strain>
    </source>
</reference>
<comment type="subcellular location">
    <subcellularLocation>
        <location evidence="7">Cytoplasm</location>
    </subcellularLocation>
</comment>
<evidence type="ECO:0000313" key="8">
    <source>
        <dbReference type="EMBL" id="GAV51464.1"/>
    </source>
</evidence>
<dbReference type="Gene3D" id="3.40.50.1820">
    <property type="entry name" value="alpha/beta hydrolase"/>
    <property type="match status" value="1"/>
</dbReference>
<dbReference type="eggNOG" id="KOG3101">
    <property type="taxonomic scope" value="Eukaryota"/>
</dbReference>
<dbReference type="EC" id="3.1.2.12" evidence="2 7"/>
<evidence type="ECO:0000256" key="1">
    <source>
        <dbReference type="ARBA" id="ARBA00005622"/>
    </source>
</evidence>
<dbReference type="Proteomes" id="UP000187013">
    <property type="component" value="Unassembled WGS sequence"/>
</dbReference>
<comment type="function">
    <text evidence="7">Serine hydrolase involved in the detoxification of formaldehyde.</text>
</comment>
<feature type="active site" description="Charge relay system" evidence="6">
    <location>
        <position position="241"/>
    </location>
</feature>
<dbReference type="GO" id="GO:0005829">
    <property type="term" value="C:cytosol"/>
    <property type="evidence" value="ECO:0007669"/>
    <property type="project" value="EnsemblFungi"/>
</dbReference>
<dbReference type="InterPro" id="IPR000801">
    <property type="entry name" value="Esterase-like"/>
</dbReference>
<dbReference type="EMBL" id="BDGX01000030">
    <property type="protein sequence ID" value="GAV51464.1"/>
    <property type="molecule type" value="Genomic_DNA"/>
</dbReference>
<gene>
    <name evidence="8" type="ORF">ZYGR_0AD06470</name>
</gene>
<evidence type="ECO:0000313" key="9">
    <source>
        <dbReference type="Proteomes" id="UP000187013"/>
    </source>
</evidence>
<evidence type="ECO:0000256" key="6">
    <source>
        <dbReference type="PIRSR" id="PIRSR614186-1"/>
    </source>
</evidence>
<dbReference type="GO" id="GO:0046294">
    <property type="term" value="P:formaldehyde catabolic process"/>
    <property type="evidence" value="ECO:0007669"/>
    <property type="project" value="EnsemblFungi"/>
</dbReference>
<evidence type="ECO:0000256" key="7">
    <source>
        <dbReference type="RuleBase" id="RU363068"/>
    </source>
</evidence>
<keyword evidence="5 7" id="KW-0378">Hydrolase</keyword>
<evidence type="ECO:0000256" key="2">
    <source>
        <dbReference type="ARBA" id="ARBA00012479"/>
    </source>
</evidence>
<dbReference type="OrthoDB" id="420518at2759"/>
<keyword evidence="4 7" id="KW-0719">Serine esterase</keyword>
<dbReference type="FunFam" id="3.40.50.1820:FF:000002">
    <property type="entry name" value="S-formylglutathione hydrolase"/>
    <property type="match status" value="1"/>
</dbReference>
<dbReference type="GO" id="GO:0018738">
    <property type="term" value="F:S-formylglutathione hydrolase activity"/>
    <property type="evidence" value="ECO:0007669"/>
    <property type="project" value="UniProtKB-EC"/>
</dbReference>
<comment type="catalytic activity">
    <reaction evidence="7">
        <text>S-formylglutathione + H2O = formate + glutathione + H(+)</text>
        <dbReference type="Rhea" id="RHEA:14961"/>
        <dbReference type="ChEBI" id="CHEBI:15377"/>
        <dbReference type="ChEBI" id="CHEBI:15378"/>
        <dbReference type="ChEBI" id="CHEBI:15740"/>
        <dbReference type="ChEBI" id="CHEBI:57688"/>
        <dbReference type="ChEBI" id="CHEBI:57925"/>
        <dbReference type="EC" id="3.1.2.12"/>
    </reaction>
</comment>
<feature type="active site" description="Charge relay system" evidence="6">
    <location>
        <position position="161"/>
    </location>
</feature>
<dbReference type="AlphaFoldDB" id="A0A1Q3A6W1"/>
<evidence type="ECO:0000256" key="5">
    <source>
        <dbReference type="ARBA" id="ARBA00022801"/>
    </source>
</evidence>
<comment type="caution">
    <text evidence="8">The sequence shown here is derived from an EMBL/GenBank/DDBJ whole genome shotgun (WGS) entry which is preliminary data.</text>
</comment>
<dbReference type="Pfam" id="PF00756">
    <property type="entry name" value="Esterase"/>
    <property type="match status" value="1"/>
</dbReference>